<reference evidence="1 2" key="1">
    <citation type="submission" date="2018-07" db="EMBL/GenBank/DDBJ databases">
        <title>New species, Clostridium PI-S10-A1B.</title>
        <authorList>
            <person name="Krishna G."/>
            <person name="Summeta K."/>
            <person name="Shikha S."/>
            <person name="Prabhu P.B."/>
            <person name="Suresh K."/>
        </authorList>
    </citation>
    <scope>NUCLEOTIDE SEQUENCE [LARGE SCALE GENOMIC DNA]</scope>
    <source>
        <strain evidence="1 2">PI-S10-A1B</strain>
    </source>
</reference>
<accession>A0A3E2N623</accession>
<dbReference type="Pfam" id="PF02810">
    <property type="entry name" value="SEC-C"/>
    <property type="match status" value="1"/>
</dbReference>
<organism evidence="1 2">
    <name type="scientific">Lacrimispora amygdalina</name>
    <dbReference type="NCBI Taxonomy" id="253257"/>
    <lineage>
        <taxon>Bacteria</taxon>
        <taxon>Bacillati</taxon>
        <taxon>Bacillota</taxon>
        <taxon>Clostridia</taxon>
        <taxon>Lachnospirales</taxon>
        <taxon>Lachnospiraceae</taxon>
        <taxon>Lacrimispora</taxon>
    </lineage>
</organism>
<proteinExistence type="predicted"/>
<dbReference type="InterPro" id="IPR016135">
    <property type="entry name" value="UBQ-conjugating_enzyme/RWD"/>
</dbReference>
<evidence type="ECO:0000313" key="2">
    <source>
        <dbReference type="Proteomes" id="UP000260680"/>
    </source>
</evidence>
<evidence type="ECO:0000313" key="1">
    <source>
        <dbReference type="EMBL" id="RFZ76448.1"/>
    </source>
</evidence>
<sequence length="221" mass="26036">MSYGLSYEVKQILDSQPRLIMVENDIEWIIQGVYKYSLDYDGHIAQGERNIKLIVQKNFPNSIPKFYVSDYPEHIEHIYQDGNVCLATIGEMIYFLNENPSLIAFIKKFVNAFIYTLDWFEKYNTYPFGDRKHGYKGLLDYYLNDLKLTKDQYKKMVIMIYEDKYRGHIPCLCGSGKKLRDCHGKYMLPIIKNASYKNEFITEAYMILTKDGKNVSRKSSE</sequence>
<name>A0A3E2N623_9FIRM</name>
<dbReference type="Proteomes" id="UP000260680">
    <property type="component" value="Unassembled WGS sequence"/>
</dbReference>
<dbReference type="RefSeq" id="WP_117419402.1">
    <property type="nucleotide sequence ID" value="NZ_QOHO01000086.1"/>
</dbReference>
<dbReference type="AlphaFoldDB" id="A0A3E2N623"/>
<dbReference type="InterPro" id="IPR004027">
    <property type="entry name" value="SEC_C_motif"/>
</dbReference>
<evidence type="ECO:0008006" key="3">
    <source>
        <dbReference type="Google" id="ProtNLM"/>
    </source>
</evidence>
<dbReference type="OrthoDB" id="18359at2"/>
<dbReference type="EMBL" id="QOHO01000086">
    <property type="protein sequence ID" value="RFZ76448.1"/>
    <property type="molecule type" value="Genomic_DNA"/>
</dbReference>
<comment type="caution">
    <text evidence="1">The sequence shown here is derived from an EMBL/GenBank/DDBJ whole genome shotgun (WGS) entry which is preliminary data.</text>
</comment>
<gene>
    <name evidence="1" type="ORF">DS742_23550</name>
</gene>
<dbReference type="SUPFAM" id="SSF103642">
    <property type="entry name" value="Sec-C motif"/>
    <property type="match status" value="1"/>
</dbReference>
<protein>
    <recommendedName>
        <fullName evidence="3">SEC-C domain-containing protein</fullName>
    </recommendedName>
</protein>
<dbReference type="SUPFAM" id="SSF54495">
    <property type="entry name" value="UBC-like"/>
    <property type="match status" value="1"/>
</dbReference>